<feature type="transmembrane region" description="Helical" evidence="8">
    <location>
        <begin position="152"/>
        <end position="169"/>
    </location>
</feature>
<keyword evidence="3" id="KW-0328">Glycosyltransferase</keyword>
<evidence type="ECO:0000313" key="9">
    <source>
        <dbReference type="EMBL" id="KPL74347.1"/>
    </source>
</evidence>
<comment type="caution">
    <text evidence="9">The sequence shown here is derived from an EMBL/GenBank/DDBJ whole genome shotgun (WGS) entry which is preliminary data.</text>
</comment>
<evidence type="ECO:0000256" key="1">
    <source>
        <dbReference type="ARBA" id="ARBA00004651"/>
    </source>
</evidence>
<dbReference type="Proteomes" id="UP000050417">
    <property type="component" value="Unassembled WGS sequence"/>
</dbReference>
<dbReference type="STRING" id="1134406.ADN00_13680"/>
<keyword evidence="5 8" id="KW-0812">Transmembrane</keyword>
<dbReference type="GO" id="GO:0005886">
    <property type="term" value="C:plasma membrane"/>
    <property type="evidence" value="ECO:0007669"/>
    <property type="project" value="UniProtKB-SubCell"/>
</dbReference>
<feature type="transmembrane region" description="Helical" evidence="8">
    <location>
        <begin position="126"/>
        <end position="146"/>
    </location>
</feature>
<dbReference type="RefSeq" id="WP_075063586.1">
    <property type="nucleotide sequence ID" value="NZ_LGCL01000032.1"/>
</dbReference>
<dbReference type="GO" id="GO:0016763">
    <property type="term" value="F:pentosyltransferase activity"/>
    <property type="evidence" value="ECO:0007669"/>
    <property type="project" value="TreeGrafter"/>
</dbReference>
<keyword evidence="4" id="KW-0808">Transferase</keyword>
<dbReference type="InterPro" id="IPR050297">
    <property type="entry name" value="LipidA_mod_glycosyltrf_83"/>
</dbReference>
<evidence type="ECO:0000313" key="10">
    <source>
        <dbReference type="Proteomes" id="UP000050417"/>
    </source>
</evidence>
<dbReference type="AlphaFoldDB" id="A0A0P6XGE9"/>
<organism evidence="9 10">
    <name type="scientific">Ornatilinea apprima</name>
    <dbReference type="NCBI Taxonomy" id="1134406"/>
    <lineage>
        <taxon>Bacteria</taxon>
        <taxon>Bacillati</taxon>
        <taxon>Chloroflexota</taxon>
        <taxon>Anaerolineae</taxon>
        <taxon>Anaerolineales</taxon>
        <taxon>Anaerolineaceae</taxon>
        <taxon>Ornatilinea</taxon>
    </lineage>
</organism>
<dbReference type="EMBL" id="LGCL01000032">
    <property type="protein sequence ID" value="KPL74347.1"/>
    <property type="molecule type" value="Genomic_DNA"/>
</dbReference>
<reference evidence="9 10" key="1">
    <citation type="submission" date="2015-07" db="EMBL/GenBank/DDBJ databases">
        <title>Genome sequence of Ornatilinea apprima DSM 23815.</title>
        <authorList>
            <person name="Hemp J."/>
            <person name="Ward L.M."/>
            <person name="Pace L.A."/>
            <person name="Fischer W.W."/>
        </authorList>
    </citation>
    <scope>NUCLEOTIDE SEQUENCE [LARGE SCALE GENOMIC DNA]</scope>
    <source>
        <strain evidence="9 10">P3M-1</strain>
    </source>
</reference>
<dbReference type="GO" id="GO:0009103">
    <property type="term" value="P:lipopolysaccharide biosynthetic process"/>
    <property type="evidence" value="ECO:0007669"/>
    <property type="project" value="UniProtKB-ARBA"/>
</dbReference>
<feature type="transmembrane region" description="Helical" evidence="8">
    <location>
        <begin position="404"/>
        <end position="423"/>
    </location>
</feature>
<dbReference type="PANTHER" id="PTHR33908">
    <property type="entry name" value="MANNOSYLTRANSFERASE YKCB-RELATED"/>
    <property type="match status" value="1"/>
</dbReference>
<evidence type="ECO:0008006" key="11">
    <source>
        <dbReference type="Google" id="ProtNLM"/>
    </source>
</evidence>
<keyword evidence="7 8" id="KW-0472">Membrane</keyword>
<comment type="subcellular location">
    <subcellularLocation>
        <location evidence="1">Cell membrane</location>
        <topology evidence="1">Multi-pass membrane protein</topology>
    </subcellularLocation>
</comment>
<feature type="transmembrane region" description="Helical" evidence="8">
    <location>
        <begin position="199"/>
        <end position="228"/>
    </location>
</feature>
<evidence type="ECO:0000256" key="8">
    <source>
        <dbReference type="SAM" id="Phobius"/>
    </source>
</evidence>
<keyword evidence="10" id="KW-1185">Reference proteome</keyword>
<feature type="transmembrane region" description="Helical" evidence="8">
    <location>
        <begin position="240"/>
        <end position="262"/>
    </location>
</feature>
<accession>A0A0P6XGE9</accession>
<evidence type="ECO:0000256" key="6">
    <source>
        <dbReference type="ARBA" id="ARBA00022989"/>
    </source>
</evidence>
<evidence type="ECO:0000256" key="3">
    <source>
        <dbReference type="ARBA" id="ARBA00022676"/>
    </source>
</evidence>
<feature type="transmembrane region" description="Helical" evidence="8">
    <location>
        <begin position="176"/>
        <end position="193"/>
    </location>
</feature>
<protein>
    <recommendedName>
        <fullName evidence="11">Glycosyltransferase RgtA/B/C/D-like domain-containing protein</fullName>
    </recommendedName>
</protein>
<dbReference type="PANTHER" id="PTHR33908:SF11">
    <property type="entry name" value="MEMBRANE PROTEIN"/>
    <property type="match status" value="1"/>
</dbReference>
<evidence type="ECO:0000256" key="7">
    <source>
        <dbReference type="ARBA" id="ARBA00023136"/>
    </source>
</evidence>
<evidence type="ECO:0000256" key="4">
    <source>
        <dbReference type="ARBA" id="ARBA00022679"/>
    </source>
</evidence>
<evidence type="ECO:0000256" key="5">
    <source>
        <dbReference type="ARBA" id="ARBA00022692"/>
    </source>
</evidence>
<name>A0A0P6XGE9_9CHLR</name>
<feature type="transmembrane region" description="Helical" evidence="8">
    <location>
        <begin position="345"/>
        <end position="368"/>
    </location>
</feature>
<evidence type="ECO:0000256" key="2">
    <source>
        <dbReference type="ARBA" id="ARBA00022475"/>
    </source>
</evidence>
<dbReference type="OrthoDB" id="163696at2"/>
<proteinExistence type="predicted"/>
<feature type="transmembrane region" description="Helical" evidence="8">
    <location>
        <begin position="380"/>
        <end position="398"/>
    </location>
</feature>
<sequence>MKPLSQTPVNRVFLACFILIASYFYWQGVDGVPFHPDEATQLYMSADFQQYITDPFSMAWRPEQRYDPVIHFRLLDAPLTRYAAGAVLYFTGREPLPVDWVWSQNWQTNVNRGALPDAAMLHAGRLAVAWVFPFSMLLLYAIAAGVMDYRAAWISLLLFAGNALVLLHTRRVMTESFLTFFVLLNIFMLIYVKPPHLPWLGLAAALAICAKQSAAALIPLNLLAIVWITQKEYQSWKRTLRAVLLFLFLFALIFMLLNPVFWAHPIPSLQAAATERQQLLQSQIETISRQDPDQILTSVPMRAGSLIAHTFFTPPMIAESRNYYAATLEAESIYFDQPLHSRYRAMFPGTIYLIFTLIGLATAVYQTVTRQNPPDSRIPWLLLSLAFLAGGLIAVVPLTWQRYVMPLIAFPCIFAAWPFYRLLCANQTIGQD</sequence>
<keyword evidence="2" id="KW-1003">Cell membrane</keyword>
<keyword evidence="6 8" id="KW-1133">Transmembrane helix</keyword>
<gene>
    <name evidence="9" type="ORF">ADN00_13680</name>
</gene>